<dbReference type="InterPro" id="IPR035996">
    <property type="entry name" value="4pyrrol_Methylase_sf"/>
</dbReference>
<dbReference type="PANTHER" id="PTHR43467">
    <property type="entry name" value="COBALT-PRECORRIN-2 C(20)-METHYLTRANSFERASE"/>
    <property type="match status" value="1"/>
</dbReference>
<reference evidence="7 8" key="1">
    <citation type="submission" date="2014-07" db="EMBL/GenBank/DDBJ databases">
        <title>Draft Genome Sequences of Environmental Pseudomonas syringae strains.</title>
        <authorList>
            <person name="Baltrus D.A."/>
            <person name="Berge O."/>
            <person name="Morris C."/>
        </authorList>
    </citation>
    <scope>NUCLEOTIDE SEQUENCE [LARGE SCALE GENOMIC DNA]</scope>
    <source>
        <strain evidence="7 8">CEB003</strain>
    </source>
</reference>
<evidence type="ECO:0000259" key="6">
    <source>
        <dbReference type="Pfam" id="PF00590"/>
    </source>
</evidence>
<evidence type="ECO:0000256" key="2">
    <source>
        <dbReference type="ARBA" id="ARBA00022573"/>
    </source>
</evidence>
<feature type="domain" description="Tetrapyrrole methylase" evidence="6">
    <location>
        <begin position="4"/>
        <end position="224"/>
    </location>
</feature>
<dbReference type="PIRSF" id="PIRSF036525">
    <property type="entry name" value="CobF"/>
    <property type="match status" value="1"/>
</dbReference>
<comment type="caution">
    <text evidence="7">The sequence shown here is derived from an EMBL/GenBank/DDBJ whole genome shotgun (WGS) entry which is preliminary data.</text>
</comment>
<dbReference type="CDD" id="cd11643">
    <property type="entry name" value="Precorrin-6A-synthase"/>
    <property type="match status" value="1"/>
</dbReference>
<organism evidence="7 8">
    <name type="scientific">Pseudomonas syringae</name>
    <dbReference type="NCBI Taxonomy" id="317"/>
    <lineage>
        <taxon>Bacteria</taxon>
        <taxon>Pseudomonadati</taxon>
        <taxon>Pseudomonadota</taxon>
        <taxon>Gammaproteobacteria</taxon>
        <taxon>Pseudomonadales</taxon>
        <taxon>Pseudomonadaceae</taxon>
        <taxon>Pseudomonas</taxon>
    </lineage>
</organism>
<dbReference type="GO" id="GO:0009236">
    <property type="term" value="P:cobalamin biosynthetic process"/>
    <property type="evidence" value="ECO:0007669"/>
    <property type="project" value="UniProtKB-KW"/>
</dbReference>
<dbReference type="PANTHER" id="PTHR43467:SF1">
    <property type="entry name" value="PRECORRIN-6A SYNTHASE [DEACETYLATING]"/>
    <property type="match status" value="1"/>
</dbReference>
<dbReference type="EMBL" id="JPQT01000108">
    <property type="protein sequence ID" value="KFE50753.1"/>
    <property type="molecule type" value="Genomic_DNA"/>
</dbReference>
<dbReference type="NCBIfam" id="TIGR02434">
    <property type="entry name" value="CobF"/>
    <property type="match status" value="1"/>
</dbReference>
<dbReference type="Proteomes" id="UP000028643">
    <property type="component" value="Unassembled WGS sequence"/>
</dbReference>
<accession>A0A085V5P0</accession>
<sequence length="255" mass="28964">MKTVLLIGIGAGHPEHITVQAINALNSAKVFFILDKGYADDDLLRLRKEICQRYITDPDYRMVVVRDPQRETDPASYEAGVERWHEQRAVLFEQLIDDELKADEVGGFLVWGDPSIYDSTLRILERVLSRGKIEFDYAVIPGISSVQVLAAQHRVALNRIGEPIHITTGRRLAAEQGASVDNMLVMLDAHCTFEQFVGQGLHIYWGAYLGTADEILIAGELDDVCERIRDVRQRARQDKGWIMDTYLLRRLESLK</sequence>
<keyword evidence="2" id="KW-0169">Cobalamin biosynthesis</keyword>
<dbReference type="RefSeq" id="WP_047575946.1">
    <property type="nucleotide sequence ID" value="NZ_JPQT01000108.1"/>
</dbReference>
<gene>
    <name evidence="7" type="ORF">IV02_15105</name>
</gene>
<evidence type="ECO:0000256" key="4">
    <source>
        <dbReference type="ARBA" id="ARBA00022679"/>
    </source>
</evidence>
<evidence type="ECO:0000256" key="1">
    <source>
        <dbReference type="ARBA" id="ARBA00004953"/>
    </source>
</evidence>
<dbReference type="PATRIC" id="fig|317.174.peg.3085"/>
<proteinExistence type="predicted"/>
<dbReference type="InterPro" id="IPR000878">
    <property type="entry name" value="4pyrrol_Mease"/>
</dbReference>
<dbReference type="GO" id="GO:0032259">
    <property type="term" value="P:methylation"/>
    <property type="evidence" value="ECO:0007669"/>
    <property type="project" value="UniProtKB-KW"/>
</dbReference>
<dbReference type="InterPro" id="IPR014776">
    <property type="entry name" value="4pyrrole_Mease_sub2"/>
</dbReference>
<dbReference type="GO" id="GO:0043819">
    <property type="term" value="F:precorrin-6A synthase (deacetylating) activity"/>
    <property type="evidence" value="ECO:0007669"/>
    <property type="project" value="InterPro"/>
</dbReference>
<name>A0A085V5P0_PSESX</name>
<evidence type="ECO:0000256" key="3">
    <source>
        <dbReference type="ARBA" id="ARBA00022603"/>
    </source>
</evidence>
<dbReference type="Pfam" id="PF00590">
    <property type="entry name" value="TP_methylase"/>
    <property type="match status" value="1"/>
</dbReference>
<evidence type="ECO:0000313" key="8">
    <source>
        <dbReference type="Proteomes" id="UP000028643"/>
    </source>
</evidence>
<keyword evidence="3" id="KW-0489">Methyltransferase</keyword>
<evidence type="ECO:0000256" key="5">
    <source>
        <dbReference type="ARBA" id="ARBA00022691"/>
    </source>
</evidence>
<dbReference type="SUPFAM" id="SSF53790">
    <property type="entry name" value="Tetrapyrrole methylase"/>
    <property type="match status" value="1"/>
</dbReference>
<dbReference type="AlphaFoldDB" id="A0A085V5P0"/>
<dbReference type="Gene3D" id="3.40.1010.10">
    <property type="entry name" value="Cobalt-precorrin-4 Transmethylase, Domain 1"/>
    <property type="match status" value="1"/>
</dbReference>
<protein>
    <submittedName>
        <fullName evidence="7">Precorrin 6A synthase</fullName>
    </submittedName>
</protein>
<evidence type="ECO:0000313" key="7">
    <source>
        <dbReference type="EMBL" id="KFE50753.1"/>
    </source>
</evidence>
<keyword evidence="4" id="KW-0808">Transferase</keyword>
<dbReference type="InterPro" id="IPR014777">
    <property type="entry name" value="4pyrrole_Mease_sub1"/>
</dbReference>
<comment type="pathway">
    <text evidence="1">Cofactor biosynthesis; adenosylcobalamin biosynthesis.</text>
</comment>
<keyword evidence="5" id="KW-0949">S-adenosyl-L-methionine</keyword>
<dbReference type="InterPro" id="IPR012797">
    <property type="entry name" value="CobF"/>
</dbReference>
<dbReference type="Gene3D" id="3.30.950.10">
    <property type="entry name" value="Methyltransferase, Cobalt-precorrin-4 Transmethylase, Domain 2"/>
    <property type="match status" value="1"/>
</dbReference>